<sequence>MARYRRNGADSIAERLRREPWRFSLEQYVRLAELRGEIPELCGDYRLAFAPAEIGVQRDGRLRVCSLGPGGADGVLPYGWLEWLQQATQDKNAAPQDFLNLFQRRLIEHHCRSLSLWRLATPYAAREHAPGFAIMRALCGFDSTTMQGRGSPRLLAQSGLLANRRRSTEGFIALAAAMLNVTLRTEAFIGRWQTLPPASRGRTGSSLGRDSVAGRRAWNQHAALRVYLDIADATQWRAFLPGGEGFQTLCLLGQIWFGAGVSLELMMRGALTLDTTLTRDRPPLLGRTAQLRGRGTSSFCNRQHLKD</sequence>
<dbReference type="InterPro" id="IPR010732">
    <property type="entry name" value="T6SS_TssG-like"/>
</dbReference>
<dbReference type="PANTHER" id="PTHR35564">
    <property type="match status" value="1"/>
</dbReference>
<organism evidence="1 2">
    <name type="scientific">Citrobacter sedlakii</name>
    <dbReference type="NCBI Taxonomy" id="67826"/>
    <lineage>
        <taxon>Bacteria</taxon>
        <taxon>Pseudomonadati</taxon>
        <taxon>Pseudomonadota</taxon>
        <taxon>Gammaproteobacteria</taxon>
        <taxon>Enterobacterales</taxon>
        <taxon>Enterobacteriaceae</taxon>
        <taxon>Citrobacter</taxon>
        <taxon>Citrobacter freundii complex</taxon>
    </lineage>
</organism>
<accession>A0ABS0ZS66</accession>
<gene>
    <name evidence="1" type="ORF">I6M88_11795</name>
</gene>
<comment type="caution">
    <text evidence="1">The sequence shown here is derived from an EMBL/GenBank/DDBJ whole genome shotgun (WGS) entry which is preliminary data.</text>
</comment>
<dbReference type="PANTHER" id="PTHR35564:SF4">
    <property type="entry name" value="CYTOPLASMIC PROTEIN"/>
    <property type="match status" value="1"/>
</dbReference>
<reference evidence="1 2" key="1">
    <citation type="submission" date="2020-11" db="EMBL/GenBank/DDBJ databases">
        <title>Enhanced detection system for hospital associated transmission using whole genome sequencing surveillance.</title>
        <authorList>
            <person name="Harrison L.H."/>
            <person name="Van Tyne D."/>
            <person name="Marsh J.W."/>
            <person name="Griffith M.P."/>
            <person name="Snyder D.J."/>
            <person name="Cooper V.S."/>
            <person name="Mustapha M."/>
        </authorList>
    </citation>
    <scope>NUCLEOTIDE SEQUENCE [LARGE SCALE GENOMIC DNA]</scope>
    <source>
        <strain evidence="1 2">CB00117</strain>
    </source>
</reference>
<dbReference type="EMBL" id="JADWND010000005">
    <property type="protein sequence ID" value="MBJ8381649.1"/>
    <property type="molecule type" value="Genomic_DNA"/>
</dbReference>
<dbReference type="Pfam" id="PF06996">
    <property type="entry name" value="T6SS_TssG"/>
    <property type="match status" value="1"/>
</dbReference>
<protein>
    <submittedName>
        <fullName evidence="1">Type VI secretion system baseplate subunit TssG</fullName>
    </submittedName>
</protein>
<evidence type="ECO:0000313" key="2">
    <source>
        <dbReference type="Proteomes" id="UP000746649"/>
    </source>
</evidence>
<name>A0ABS0ZS66_9ENTR</name>
<proteinExistence type="predicted"/>
<dbReference type="RefSeq" id="WP_200035350.1">
    <property type="nucleotide sequence ID" value="NZ_JADWND010000005.1"/>
</dbReference>
<keyword evidence="2" id="KW-1185">Reference proteome</keyword>
<dbReference type="Proteomes" id="UP000746649">
    <property type="component" value="Unassembled WGS sequence"/>
</dbReference>
<evidence type="ECO:0000313" key="1">
    <source>
        <dbReference type="EMBL" id="MBJ8381649.1"/>
    </source>
</evidence>